<dbReference type="Gene3D" id="2.60.120.460">
    <property type="entry name" value="YjbQ-like"/>
    <property type="match status" value="1"/>
</dbReference>
<proteinExistence type="inferred from homology"/>
<evidence type="ECO:0000313" key="3">
    <source>
        <dbReference type="Proteomes" id="UP000324585"/>
    </source>
</evidence>
<dbReference type="EMBL" id="VRMN01000002">
    <property type="protein sequence ID" value="KAA8496371.1"/>
    <property type="molecule type" value="Genomic_DNA"/>
</dbReference>
<comment type="caution">
    <text evidence="2">The sequence shown here is derived from an EMBL/GenBank/DDBJ whole genome shotgun (WGS) entry which is preliminary data.</text>
</comment>
<dbReference type="PANTHER" id="PTHR30615">
    <property type="entry name" value="UNCHARACTERIZED PROTEIN YJBQ-RELATED"/>
    <property type="match status" value="1"/>
</dbReference>
<dbReference type="PROSITE" id="PS01314">
    <property type="entry name" value="UPF0047"/>
    <property type="match status" value="1"/>
</dbReference>
<protein>
    <submittedName>
        <fullName evidence="2">UPF0047 protein</fullName>
    </submittedName>
</protein>
<dbReference type="OrthoDB" id="10255963at2759"/>
<gene>
    <name evidence="2" type="ORF">FVE85_0100</name>
</gene>
<comment type="similarity">
    <text evidence="1">Belongs to the UPF0047 family.</text>
</comment>
<dbReference type="Proteomes" id="UP000324585">
    <property type="component" value="Unassembled WGS sequence"/>
</dbReference>
<evidence type="ECO:0000256" key="1">
    <source>
        <dbReference type="ARBA" id="ARBA00005534"/>
    </source>
</evidence>
<organism evidence="2 3">
    <name type="scientific">Porphyridium purpureum</name>
    <name type="common">Red alga</name>
    <name type="synonym">Porphyridium cruentum</name>
    <dbReference type="NCBI Taxonomy" id="35688"/>
    <lineage>
        <taxon>Eukaryota</taxon>
        <taxon>Rhodophyta</taxon>
        <taxon>Bangiophyceae</taxon>
        <taxon>Porphyridiales</taxon>
        <taxon>Porphyridiaceae</taxon>
        <taxon>Porphyridium</taxon>
    </lineage>
</organism>
<dbReference type="AlphaFoldDB" id="A0A5J4YXQ2"/>
<dbReference type="InterPro" id="IPR001602">
    <property type="entry name" value="UPF0047_YjbQ-like"/>
</dbReference>
<dbReference type="InterPro" id="IPR035917">
    <property type="entry name" value="YjbQ-like_sf"/>
</dbReference>
<reference evidence="3" key="1">
    <citation type="journal article" date="2019" name="Nat. Commun.">
        <title>Expansion of phycobilisome linker gene families in mesophilic red algae.</title>
        <authorList>
            <person name="Lee J."/>
            <person name="Kim D."/>
            <person name="Bhattacharya D."/>
            <person name="Yoon H.S."/>
        </authorList>
    </citation>
    <scope>NUCLEOTIDE SEQUENCE [LARGE SCALE GENOMIC DNA]</scope>
    <source>
        <strain evidence="3">CCMP 1328</strain>
    </source>
</reference>
<dbReference type="SUPFAM" id="SSF111038">
    <property type="entry name" value="YjbQ-like"/>
    <property type="match status" value="1"/>
</dbReference>
<evidence type="ECO:0000313" key="2">
    <source>
        <dbReference type="EMBL" id="KAA8496371.1"/>
    </source>
</evidence>
<name>A0A5J4YXQ2_PORPP</name>
<dbReference type="PANTHER" id="PTHR30615:SF8">
    <property type="entry name" value="UPF0047 PROTEIN C4A8.02C"/>
    <property type="match status" value="1"/>
</dbReference>
<dbReference type="Pfam" id="PF01894">
    <property type="entry name" value="YjbQ"/>
    <property type="match status" value="1"/>
</dbReference>
<keyword evidence="3" id="KW-1185">Reference proteome</keyword>
<sequence length="244" mass="26817">MGERARRPMDIGEEKDLTMAFTGVARASLLRTRRSREDSARCKVGLGVGRIPGTAAGTANEKQARCGRVQYASAVTTTMAFVHEKIGVRTSQPVEVTDLTARLRELCKVRGVVNGILTVSSLHTTCAIFVNENEMLLNGDVREFLASLVPASYPWQHNLLERRPACEADRQAIVKNNYGGYESVELFMQNEPINAHAHVSSMILGNSTTVAVVDGELMLGTWQSVMFVDFDGPRDRNVQVAVLH</sequence>
<accession>A0A5J4YXQ2</accession>